<keyword evidence="2" id="KW-1185">Reference proteome</keyword>
<accession>A0ABR1W5T4</accession>
<dbReference type="Proteomes" id="UP001480595">
    <property type="component" value="Unassembled WGS sequence"/>
</dbReference>
<evidence type="ECO:0000313" key="1">
    <source>
        <dbReference type="EMBL" id="KAK8078851.1"/>
    </source>
</evidence>
<proteinExistence type="predicted"/>
<sequence length="90" mass="10380">MRSARNTLGQEFVNTYKNDVGSSEPQEDFDDRNALYSMRADLETVGMWPQWHPLLEHVEDEMRRLLEKHPDGIAGFERGMARGDQPMASL</sequence>
<gene>
    <name evidence="1" type="ORF">PG994_002658</name>
</gene>
<dbReference type="RefSeq" id="XP_066719922.1">
    <property type="nucleotide sequence ID" value="XM_066854067.1"/>
</dbReference>
<dbReference type="GeneID" id="92087130"/>
<organism evidence="1 2">
    <name type="scientific">Apiospora phragmitis</name>
    <dbReference type="NCBI Taxonomy" id="2905665"/>
    <lineage>
        <taxon>Eukaryota</taxon>
        <taxon>Fungi</taxon>
        <taxon>Dikarya</taxon>
        <taxon>Ascomycota</taxon>
        <taxon>Pezizomycotina</taxon>
        <taxon>Sordariomycetes</taxon>
        <taxon>Xylariomycetidae</taxon>
        <taxon>Amphisphaeriales</taxon>
        <taxon>Apiosporaceae</taxon>
        <taxon>Apiospora</taxon>
    </lineage>
</organism>
<comment type="caution">
    <text evidence="1">The sequence shown here is derived from an EMBL/GenBank/DDBJ whole genome shotgun (WGS) entry which is preliminary data.</text>
</comment>
<reference evidence="1 2" key="1">
    <citation type="submission" date="2023-01" db="EMBL/GenBank/DDBJ databases">
        <title>Analysis of 21 Apiospora genomes using comparative genomics revels a genus with tremendous synthesis potential of carbohydrate active enzymes and secondary metabolites.</title>
        <authorList>
            <person name="Sorensen T."/>
        </authorList>
    </citation>
    <scope>NUCLEOTIDE SEQUENCE [LARGE SCALE GENOMIC DNA]</scope>
    <source>
        <strain evidence="1 2">CBS 135458</strain>
    </source>
</reference>
<protein>
    <submittedName>
        <fullName evidence="1">Uncharacterized protein</fullName>
    </submittedName>
</protein>
<dbReference type="EMBL" id="JAQQWL010000003">
    <property type="protein sequence ID" value="KAK8078851.1"/>
    <property type="molecule type" value="Genomic_DNA"/>
</dbReference>
<evidence type="ECO:0000313" key="2">
    <source>
        <dbReference type="Proteomes" id="UP001480595"/>
    </source>
</evidence>
<name>A0ABR1W5T4_9PEZI</name>